<sequence>MKALFGRRHTLQDTYGLAAKLDQARRGAHKVSALLRSHGLDVAVQPVLVLAGPGAPVVPGGAIKHEGVLVAAFRDSDDWRPVMAAEGQALPLATAAQAADRLLAFCDQRDQHQRTRHQRNEQQRSARKQSTRKQSTRKQSTRKQSTTEPARRSR</sequence>
<dbReference type="RefSeq" id="WP_179755846.1">
    <property type="nucleotide sequence ID" value="NZ_BAAAGN010000008.1"/>
</dbReference>
<accession>A0A7Y9J3I6</accession>
<keyword evidence="3" id="KW-1185">Reference proteome</keyword>
<feature type="region of interest" description="Disordered" evidence="1">
    <location>
        <begin position="107"/>
        <end position="154"/>
    </location>
</feature>
<evidence type="ECO:0000313" key="3">
    <source>
        <dbReference type="Proteomes" id="UP000521922"/>
    </source>
</evidence>
<reference evidence="2 3" key="1">
    <citation type="submission" date="2020-07" db="EMBL/GenBank/DDBJ databases">
        <title>Sequencing the genomes of 1000 actinobacteria strains.</title>
        <authorList>
            <person name="Klenk H.-P."/>
        </authorList>
    </citation>
    <scope>NUCLEOTIDE SEQUENCE [LARGE SCALE GENOMIC DNA]</scope>
    <source>
        <strain evidence="2 3">DSM 7487</strain>
    </source>
</reference>
<protein>
    <submittedName>
        <fullName evidence="2">Uncharacterized protein</fullName>
    </submittedName>
</protein>
<gene>
    <name evidence="2" type="ORF">BJ968_004568</name>
</gene>
<feature type="compositionally biased region" description="Basic residues" evidence="1">
    <location>
        <begin position="125"/>
        <end position="141"/>
    </location>
</feature>
<dbReference type="EMBL" id="JACCBB010000001">
    <property type="protein sequence ID" value="NYD25028.1"/>
    <property type="molecule type" value="Genomic_DNA"/>
</dbReference>
<feature type="compositionally biased region" description="Basic and acidic residues" evidence="1">
    <location>
        <begin position="107"/>
        <end position="124"/>
    </location>
</feature>
<dbReference type="Proteomes" id="UP000521922">
    <property type="component" value="Unassembled WGS sequence"/>
</dbReference>
<proteinExistence type="predicted"/>
<comment type="caution">
    <text evidence="2">The sequence shown here is derived from an EMBL/GenBank/DDBJ whole genome shotgun (WGS) entry which is preliminary data.</text>
</comment>
<name>A0A7Y9J3I6_9ACTN</name>
<evidence type="ECO:0000313" key="2">
    <source>
        <dbReference type="EMBL" id="NYD25028.1"/>
    </source>
</evidence>
<evidence type="ECO:0000256" key="1">
    <source>
        <dbReference type="SAM" id="MobiDB-lite"/>
    </source>
</evidence>
<dbReference type="AlphaFoldDB" id="A0A7Y9J3I6"/>
<organism evidence="2 3">
    <name type="scientific">Kineococcus aurantiacus</name>
    <dbReference type="NCBI Taxonomy" id="37633"/>
    <lineage>
        <taxon>Bacteria</taxon>
        <taxon>Bacillati</taxon>
        <taxon>Actinomycetota</taxon>
        <taxon>Actinomycetes</taxon>
        <taxon>Kineosporiales</taxon>
        <taxon>Kineosporiaceae</taxon>
        <taxon>Kineococcus</taxon>
    </lineage>
</organism>